<dbReference type="InterPro" id="IPR007809">
    <property type="entry name" value="FlgN-like"/>
</dbReference>
<evidence type="ECO:0000256" key="3">
    <source>
        <dbReference type="ARBA" id="ARBA00022795"/>
    </source>
</evidence>
<keyword evidence="4" id="KW-0966">Cell projection</keyword>
<organism evidence="4 5">
    <name type="scientific">Parapusillimonas granuli</name>
    <dbReference type="NCBI Taxonomy" id="380911"/>
    <lineage>
        <taxon>Bacteria</taxon>
        <taxon>Pseudomonadati</taxon>
        <taxon>Pseudomonadota</taxon>
        <taxon>Betaproteobacteria</taxon>
        <taxon>Burkholderiales</taxon>
        <taxon>Alcaligenaceae</taxon>
        <taxon>Parapusillimonas</taxon>
    </lineage>
</organism>
<dbReference type="GO" id="GO:0044780">
    <property type="term" value="P:bacterial-type flagellum assembly"/>
    <property type="evidence" value="ECO:0007669"/>
    <property type="project" value="InterPro"/>
</dbReference>
<name>A0A853G086_9BURK</name>
<keyword evidence="4" id="KW-0282">Flagellum</keyword>
<dbReference type="InterPro" id="IPR036679">
    <property type="entry name" value="FlgN-like_sf"/>
</dbReference>
<comment type="function">
    <text evidence="1">Required for the efficient initiation of filament assembly.</text>
</comment>
<keyword evidence="4" id="KW-0969">Cilium</keyword>
<dbReference type="SUPFAM" id="SSF140566">
    <property type="entry name" value="FlgN-like"/>
    <property type="match status" value="1"/>
</dbReference>
<evidence type="ECO:0000256" key="1">
    <source>
        <dbReference type="ARBA" id="ARBA00002397"/>
    </source>
</evidence>
<dbReference type="RefSeq" id="WP_180153563.1">
    <property type="nucleotide sequence ID" value="NZ_JACCEM010000002.1"/>
</dbReference>
<proteinExistence type="inferred from homology"/>
<evidence type="ECO:0000256" key="2">
    <source>
        <dbReference type="ARBA" id="ARBA00007703"/>
    </source>
</evidence>
<reference evidence="4 5" key="1">
    <citation type="submission" date="2020-07" db="EMBL/GenBank/DDBJ databases">
        <title>Taxonomic revisions and descriptions of new bacterial species based on genomic comparisons in the high-G+C-content subgroup of the family Alcaligenaceae.</title>
        <authorList>
            <person name="Szabo A."/>
            <person name="Felfoldi T."/>
        </authorList>
    </citation>
    <scope>NUCLEOTIDE SEQUENCE [LARGE SCALE GENOMIC DNA]</scope>
    <source>
        <strain evidence="4 5">LMG 24012</strain>
    </source>
</reference>
<protein>
    <submittedName>
        <fullName evidence="4">Flagellar protein FlgN</fullName>
    </submittedName>
</protein>
<dbReference type="Gene3D" id="1.20.58.300">
    <property type="entry name" value="FlgN-like"/>
    <property type="match status" value="1"/>
</dbReference>
<dbReference type="AlphaFoldDB" id="A0A853G086"/>
<accession>A0A853G086</accession>
<evidence type="ECO:0000313" key="4">
    <source>
        <dbReference type="EMBL" id="NYT48241.1"/>
    </source>
</evidence>
<dbReference type="EMBL" id="JACCEM010000002">
    <property type="protein sequence ID" value="NYT48241.1"/>
    <property type="molecule type" value="Genomic_DNA"/>
</dbReference>
<keyword evidence="5" id="KW-1185">Reference proteome</keyword>
<sequence>MNDAVAQLEASLQEELGLIQEFNTVLEAEAEALTAGNDDALAASTARKNQYAERLAEAGRRRNGLLGRLGYEPDQPGLDAACAAHPSLRAGSRALLDEARRGRDLNTANGILIDTFLAHNQQTLDALRQLAGIGDLYDAKGRSRSSTGKTRNIKA</sequence>
<keyword evidence="3" id="KW-1005">Bacterial flagellum biogenesis</keyword>
<dbReference type="Proteomes" id="UP000559809">
    <property type="component" value="Unassembled WGS sequence"/>
</dbReference>
<dbReference type="Pfam" id="PF05130">
    <property type="entry name" value="FlgN"/>
    <property type="match status" value="1"/>
</dbReference>
<evidence type="ECO:0000313" key="5">
    <source>
        <dbReference type="Proteomes" id="UP000559809"/>
    </source>
</evidence>
<comment type="caution">
    <text evidence="4">The sequence shown here is derived from an EMBL/GenBank/DDBJ whole genome shotgun (WGS) entry which is preliminary data.</text>
</comment>
<gene>
    <name evidence="4" type="ORF">H0A72_02850</name>
</gene>
<comment type="similarity">
    <text evidence="2">Belongs to the FlgN family.</text>
</comment>